<gene>
    <name evidence="1" type="ORF">BDN70DRAFT_939221</name>
</gene>
<dbReference type="OrthoDB" id="3069925at2759"/>
<comment type="caution">
    <text evidence="1">The sequence shown here is derived from an EMBL/GenBank/DDBJ whole genome shotgun (WGS) entry which is preliminary data.</text>
</comment>
<evidence type="ECO:0000313" key="2">
    <source>
        <dbReference type="Proteomes" id="UP000807469"/>
    </source>
</evidence>
<organism evidence="1 2">
    <name type="scientific">Pholiota conissans</name>
    <dbReference type="NCBI Taxonomy" id="109636"/>
    <lineage>
        <taxon>Eukaryota</taxon>
        <taxon>Fungi</taxon>
        <taxon>Dikarya</taxon>
        <taxon>Basidiomycota</taxon>
        <taxon>Agaricomycotina</taxon>
        <taxon>Agaricomycetes</taxon>
        <taxon>Agaricomycetidae</taxon>
        <taxon>Agaricales</taxon>
        <taxon>Agaricineae</taxon>
        <taxon>Strophariaceae</taxon>
        <taxon>Pholiota</taxon>
    </lineage>
</organism>
<keyword evidence="2" id="KW-1185">Reference proteome</keyword>
<dbReference type="AlphaFoldDB" id="A0A9P6CRF1"/>
<reference evidence="1" key="1">
    <citation type="submission" date="2020-11" db="EMBL/GenBank/DDBJ databases">
        <authorList>
            <consortium name="DOE Joint Genome Institute"/>
            <person name="Ahrendt S."/>
            <person name="Riley R."/>
            <person name="Andreopoulos W."/>
            <person name="Labutti K."/>
            <person name="Pangilinan J."/>
            <person name="Ruiz-Duenas F.J."/>
            <person name="Barrasa J.M."/>
            <person name="Sanchez-Garcia M."/>
            <person name="Camarero S."/>
            <person name="Miyauchi S."/>
            <person name="Serrano A."/>
            <person name="Linde D."/>
            <person name="Babiker R."/>
            <person name="Drula E."/>
            <person name="Ayuso-Fernandez I."/>
            <person name="Pacheco R."/>
            <person name="Padilla G."/>
            <person name="Ferreira P."/>
            <person name="Barriuso J."/>
            <person name="Kellner H."/>
            <person name="Castanera R."/>
            <person name="Alfaro M."/>
            <person name="Ramirez L."/>
            <person name="Pisabarro A.G."/>
            <person name="Kuo A."/>
            <person name="Tritt A."/>
            <person name="Lipzen A."/>
            <person name="He G."/>
            <person name="Yan M."/>
            <person name="Ng V."/>
            <person name="Cullen D."/>
            <person name="Martin F."/>
            <person name="Rosso M.-N."/>
            <person name="Henrissat B."/>
            <person name="Hibbett D."/>
            <person name="Martinez A.T."/>
            <person name="Grigoriev I.V."/>
        </authorList>
    </citation>
    <scope>NUCLEOTIDE SEQUENCE</scope>
    <source>
        <strain evidence="1">CIRM-BRFM 674</strain>
    </source>
</reference>
<sequence>MHLQCHKNHGVRHRPQRLSSLHGPPAMALLSNPSTFPYQQMTPSELLEERISCQQPVRFEYTPLPLHERYLQCQTSAEGFVAYVVFAGHECGVLYNWNATRFVTASYGVNACFKGFFTHEEACRAWKHFVTLDILPADIVIGLGKPPCARPIPPPYMEPTISGLHPQQPPGPFSLSPSPLIHSLPHPHGESVYHQSFSPCTPAPQPLAYPFPSGLNSTPPTMPHASTSSFSQSNLMNDSVQATLLAPASMFDATPIDEQYFVVIVGQSPGVYLGNRRGEVGLGMHDTARYMIAHTLVEANALFAYMSRYILRISDSK</sequence>
<proteinExistence type="predicted"/>
<evidence type="ECO:0000313" key="1">
    <source>
        <dbReference type="EMBL" id="KAF9471070.1"/>
    </source>
</evidence>
<dbReference type="Proteomes" id="UP000807469">
    <property type="component" value="Unassembled WGS sequence"/>
</dbReference>
<accession>A0A9P6CRF1</accession>
<protein>
    <submittedName>
        <fullName evidence="1">Uncharacterized protein</fullName>
    </submittedName>
</protein>
<dbReference type="EMBL" id="MU155767">
    <property type="protein sequence ID" value="KAF9471070.1"/>
    <property type="molecule type" value="Genomic_DNA"/>
</dbReference>
<name>A0A9P6CRF1_9AGAR</name>